<proteinExistence type="predicted"/>
<reference evidence="1 2" key="1">
    <citation type="submission" date="2023-03" db="EMBL/GenBank/DDBJ databases">
        <title>High recombination rates correlate with genetic variation in Cardiocondyla obscurior ants.</title>
        <authorList>
            <person name="Errbii M."/>
        </authorList>
    </citation>
    <scope>NUCLEOTIDE SEQUENCE [LARGE SCALE GENOMIC DNA]</scope>
    <source>
        <strain evidence="1">Alpha-2009</strain>
        <tissue evidence="1">Whole body</tissue>
    </source>
</reference>
<dbReference type="AlphaFoldDB" id="A0AAW2GX50"/>
<sequence>MKLEMFRAVRYDFEWIFTIDTDIDTPSTDRTPVVSAEAKGTREEMRLVNNGRKGFQEGILLQVGIDIGRKEPRRYPYPAYRYISVASVLVRTQPWFSMPAAVLSKPSKAS</sequence>
<dbReference type="Proteomes" id="UP001430953">
    <property type="component" value="Unassembled WGS sequence"/>
</dbReference>
<evidence type="ECO:0000313" key="2">
    <source>
        <dbReference type="Proteomes" id="UP001430953"/>
    </source>
</evidence>
<comment type="caution">
    <text evidence="1">The sequence shown here is derived from an EMBL/GenBank/DDBJ whole genome shotgun (WGS) entry which is preliminary data.</text>
</comment>
<dbReference type="EMBL" id="JADYXP020000002">
    <property type="protein sequence ID" value="KAL0131781.1"/>
    <property type="molecule type" value="Genomic_DNA"/>
</dbReference>
<organism evidence="1 2">
    <name type="scientific">Cardiocondyla obscurior</name>
    <dbReference type="NCBI Taxonomy" id="286306"/>
    <lineage>
        <taxon>Eukaryota</taxon>
        <taxon>Metazoa</taxon>
        <taxon>Ecdysozoa</taxon>
        <taxon>Arthropoda</taxon>
        <taxon>Hexapoda</taxon>
        <taxon>Insecta</taxon>
        <taxon>Pterygota</taxon>
        <taxon>Neoptera</taxon>
        <taxon>Endopterygota</taxon>
        <taxon>Hymenoptera</taxon>
        <taxon>Apocrita</taxon>
        <taxon>Aculeata</taxon>
        <taxon>Formicoidea</taxon>
        <taxon>Formicidae</taxon>
        <taxon>Myrmicinae</taxon>
        <taxon>Cardiocondyla</taxon>
    </lineage>
</organism>
<evidence type="ECO:0000313" key="1">
    <source>
        <dbReference type="EMBL" id="KAL0131781.1"/>
    </source>
</evidence>
<accession>A0AAW2GX50</accession>
<name>A0AAW2GX50_9HYME</name>
<keyword evidence="2" id="KW-1185">Reference proteome</keyword>
<gene>
    <name evidence="1" type="ORF">PUN28_002968</name>
</gene>
<protein>
    <submittedName>
        <fullName evidence="1">Uncharacterized protein</fullName>
    </submittedName>
</protein>